<dbReference type="InterPro" id="IPR040072">
    <property type="entry name" value="Methyltransferase_A"/>
</dbReference>
<gene>
    <name evidence="14" type="primary">rlmN</name>
    <name evidence="16" type="ORF">C3Y92_00345</name>
</gene>
<dbReference type="EMBL" id="CP026538">
    <property type="protein sequence ID" value="QAZ65772.1"/>
    <property type="molecule type" value="Genomic_DNA"/>
</dbReference>
<feature type="binding site" evidence="14">
    <location>
        <position position="194"/>
    </location>
    <ligand>
        <name>S-adenosyl-L-methionine</name>
        <dbReference type="ChEBI" id="CHEBI:59789"/>
    </ligand>
</feature>
<dbReference type="SFLD" id="SFLDS00029">
    <property type="entry name" value="Radical_SAM"/>
    <property type="match status" value="1"/>
</dbReference>
<dbReference type="PANTHER" id="PTHR30544:SF5">
    <property type="entry name" value="RADICAL SAM CORE DOMAIN-CONTAINING PROTEIN"/>
    <property type="match status" value="1"/>
</dbReference>
<dbReference type="NCBIfam" id="TIGR00048">
    <property type="entry name" value="rRNA_mod_RlmN"/>
    <property type="match status" value="1"/>
</dbReference>
<protein>
    <recommendedName>
        <fullName evidence="14">Probable dual-specificity RNA methyltransferase RlmN</fullName>
        <ecNumber evidence="14">2.1.1.192</ecNumber>
    </recommendedName>
    <alternativeName>
        <fullName evidence="14">23S rRNA (adenine(2503)-C(2))-methyltransferase</fullName>
    </alternativeName>
    <alternativeName>
        <fullName evidence="14">23S rRNA m2A2503 methyltransferase</fullName>
    </alternativeName>
    <alternativeName>
        <fullName evidence="14">Ribosomal RNA large subunit methyltransferase N</fullName>
    </alternativeName>
    <alternativeName>
        <fullName evidence="14">tRNA (adenine(37)-C(2))-methyltransferase</fullName>
    </alternativeName>
    <alternativeName>
        <fullName evidence="14">tRNA m2A37 methyltransferase</fullName>
    </alternativeName>
</protein>
<name>A0A4V0YQC0_9BACT</name>
<evidence type="ECO:0000313" key="17">
    <source>
        <dbReference type="Proteomes" id="UP000293296"/>
    </source>
</evidence>
<evidence type="ECO:0000256" key="12">
    <source>
        <dbReference type="ARBA" id="ARBA00023014"/>
    </source>
</evidence>
<dbReference type="InterPro" id="IPR048641">
    <property type="entry name" value="RlmN_N"/>
</dbReference>
<evidence type="ECO:0000256" key="3">
    <source>
        <dbReference type="ARBA" id="ARBA00022485"/>
    </source>
</evidence>
<dbReference type="GO" id="GO:0019843">
    <property type="term" value="F:rRNA binding"/>
    <property type="evidence" value="ECO:0007669"/>
    <property type="project" value="UniProtKB-UniRule"/>
</dbReference>
<dbReference type="Gene3D" id="1.10.150.530">
    <property type="match status" value="1"/>
</dbReference>
<dbReference type="InterPro" id="IPR058240">
    <property type="entry name" value="rSAM_sf"/>
</dbReference>
<evidence type="ECO:0000256" key="5">
    <source>
        <dbReference type="ARBA" id="ARBA00022552"/>
    </source>
</evidence>
<dbReference type="OrthoDB" id="9793973at2"/>
<feature type="binding site" evidence="14">
    <location>
        <begin position="162"/>
        <end position="163"/>
    </location>
    <ligand>
        <name>S-adenosyl-L-methionine</name>
        <dbReference type="ChEBI" id="CHEBI:59789"/>
    </ligand>
</feature>
<keyword evidence="10 14" id="KW-0479">Metal-binding</keyword>
<evidence type="ECO:0000256" key="10">
    <source>
        <dbReference type="ARBA" id="ARBA00022723"/>
    </source>
</evidence>
<keyword evidence="17" id="KW-1185">Reference proteome</keyword>
<feature type="binding site" evidence="14">
    <location>
        <position position="114"/>
    </location>
    <ligand>
        <name>[4Fe-4S] cluster</name>
        <dbReference type="ChEBI" id="CHEBI:49883"/>
        <note>4Fe-4S-S-AdoMet</note>
    </ligand>
</feature>
<comment type="subcellular location">
    <subcellularLocation>
        <location evidence="1 14">Cytoplasm</location>
    </subcellularLocation>
</comment>
<dbReference type="InterPro" id="IPR004383">
    <property type="entry name" value="rRNA_lsu_MTrfase_RlmN/Cfr"/>
</dbReference>
<dbReference type="InterPro" id="IPR006638">
    <property type="entry name" value="Elp3/MiaA/NifB-like_rSAM"/>
</dbReference>
<dbReference type="GO" id="GO:0070040">
    <property type="term" value="F:rRNA (adenine(2503)-C2-)-methyltransferase activity"/>
    <property type="evidence" value="ECO:0007669"/>
    <property type="project" value="UniProtKB-UniRule"/>
</dbReference>
<dbReference type="HAMAP" id="MF_01849">
    <property type="entry name" value="RNA_methyltr_RlmN"/>
    <property type="match status" value="1"/>
</dbReference>
<reference evidence="16 17" key="1">
    <citation type="submission" date="2018-02" db="EMBL/GenBank/DDBJ databases">
        <title>Genome sequence of Desulfovibrio carbinolicus DSM 3852.</title>
        <authorList>
            <person name="Wilbanks E."/>
            <person name="Skennerton C.T."/>
            <person name="Orphan V.J."/>
        </authorList>
    </citation>
    <scope>NUCLEOTIDE SEQUENCE [LARGE SCALE GENOMIC DNA]</scope>
    <source>
        <strain evidence="16 17">DSM 3852</strain>
    </source>
</reference>
<feature type="binding site" evidence="14">
    <location>
        <position position="117"/>
    </location>
    <ligand>
        <name>[4Fe-4S] cluster</name>
        <dbReference type="ChEBI" id="CHEBI:49883"/>
        <note>4Fe-4S-S-AdoMet</note>
    </ligand>
</feature>
<dbReference type="SFLD" id="SFLDG01062">
    <property type="entry name" value="methyltransferase_(Class_A)"/>
    <property type="match status" value="1"/>
</dbReference>
<keyword evidence="11 14" id="KW-0408">Iron</keyword>
<comment type="similarity">
    <text evidence="2 14">Belongs to the radical SAM superfamily. RlmN family.</text>
</comment>
<dbReference type="SUPFAM" id="SSF102114">
    <property type="entry name" value="Radical SAM enzymes"/>
    <property type="match status" value="1"/>
</dbReference>
<comment type="function">
    <text evidence="14">Specifically methylates position 2 of adenine 2503 in 23S rRNA and position 2 of adenine 37 in tRNAs.</text>
</comment>
<dbReference type="InterPro" id="IPR013785">
    <property type="entry name" value="Aldolase_TIM"/>
</dbReference>
<dbReference type="EC" id="2.1.1.192" evidence="14"/>
<evidence type="ECO:0000256" key="11">
    <source>
        <dbReference type="ARBA" id="ARBA00023004"/>
    </source>
</evidence>
<evidence type="ECO:0000256" key="7">
    <source>
        <dbReference type="ARBA" id="ARBA00022679"/>
    </source>
</evidence>
<evidence type="ECO:0000256" key="2">
    <source>
        <dbReference type="ARBA" id="ARBA00007544"/>
    </source>
</evidence>
<evidence type="ECO:0000256" key="9">
    <source>
        <dbReference type="ARBA" id="ARBA00022694"/>
    </source>
</evidence>
<dbReference type="GO" id="GO:0046872">
    <property type="term" value="F:metal ion binding"/>
    <property type="evidence" value="ECO:0007669"/>
    <property type="project" value="UniProtKB-KW"/>
</dbReference>
<feature type="active site" description="S-methylcysteine intermediate" evidence="14">
    <location>
        <position position="335"/>
    </location>
</feature>
<comment type="catalytic activity">
    <reaction evidence="14">
        <text>adenosine(37) in tRNA + 2 reduced [2Fe-2S]-[ferredoxin] + 2 S-adenosyl-L-methionine = 2-methyladenosine(37) in tRNA + 5'-deoxyadenosine + L-methionine + 2 oxidized [2Fe-2S]-[ferredoxin] + S-adenosyl-L-homocysteine</text>
        <dbReference type="Rhea" id="RHEA:43332"/>
        <dbReference type="Rhea" id="RHEA-COMP:10000"/>
        <dbReference type="Rhea" id="RHEA-COMP:10001"/>
        <dbReference type="Rhea" id="RHEA-COMP:10162"/>
        <dbReference type="Rhea" id="RHEA-COMP:10485"/>
        <dbReference type="ChEBI" id="CHEBI:17319"/>
        <dbReference type="ChEBI" id="CHEBI:33737"/>
        <dbReference type="ChEBI" id="CHEBI:33738"/>
        <dbReference type="ChEBI" id="CHEBI:57844"/>
        <dbReference type="ChEBI" id="CHEBI:57856"/>
        <dbReference type="ChEBI" id="CHEBI:59789"/>
        <dbReference type="ChEBI" id="CHEBI:74411"/>
        <dbReference type="ChEBI" id="CHEBI:74497"/>
        <dbReference type="EC" id="2.1.1.192"/>
    </reaction>
</comment>
<keyword evidence="3 14" id="KW-0004">4Fe-4S</keyword>
<feature type="binding site" evidence="14">
    <location>
        <position position="110"/>
    </location>
    <ligand>
        <name>[4Fe-4S] cluster</name>
        <dbReference type="ChEBI" id="CHEBI:49883"/>
        <note>4Fe-4S-S-AdoMet</note>
    </ligand>
</feature>
<keyword evidence="8 14" id="KW-0949">S-adenosyl-L-methionine</keyword>
<dbReference type="GO" id="GO:0000049">
    <property type="term" value="F:tRNA binding"/>
    <property type="evidence" value="ECO:0007669"/>
    <property type="project" value="UniProtKB-UniRule"/>
</dbReference>
<organism evidence="16 17">
    <name type="scientific">Solidesulfovibrio carbinolicus</name>
    <dbReference type="NCBI Taxonomy" id="296842"/>
    <lineage>
        <taxon>Bacteria</taxon>
        <taxon>Pseudomonadati</taxon>
        <taxon>Thermodesulfobacteriota</taxon>
        <taxon>Desulfovibrionia</taxon>
        <taxon>Desulfovibrionales</taxon>
        <taxon>Desulfovibrionaceae</taxon>
        <taxon>Solidesulfovibrio</taxon>
    </lineage>
</organism>
<dbReference type="PROSITE" id="PS51918">
    <property type="entry name" value="RADICAL_SAM"/>
    <property type="match status" value="1"/>
</dbReference>
<dbReference type="CDD" id="cd01335">
    <property type="entry name" value="Radical_SAM"/>
    <property type="match status" value="1"/>
</dbReference>
<dbReference type="AlphaFoldDB" id="A0A4V0YQC0"/>
<dbReference type="GO" id="GO:0005737">
    <property type="term" value="C:cytoplasm"/>
    <property type="evidence" value="ECO:0007669"/>
    <property type="project" value="UniProtKB-SubCell"/>
</dbReference>
<dbReference type="SFLD" id="SFLDF00275">
    <property type="entry name" value="adenosine_C2_methyltransferase"/>
    <property type="match status" value="1"/>
</dbReference>
<keyword evidence="7 14" id="KW-0808">Transferase</keyword>
<feature type="domain" description="Radical SAM core" evidence="15">
    <location>
        <begin position="96"/>
        <end position="330"/>
    </location>
</feature>
<keyword evidence="6 14" id="KW-0489">Methyltransferase</keyword>
<dbReference type="PANTHER" id="PTHR30544">
    <property type="entry name" value="23S RRNA METHYLTRANSFERASE"/>
    <property type="match status" value="1"/>
</dbReference>
<evidence type="ECO:0000256" key="4">
    <source>
        <dbReference type="ARBA" id="ARBA00022490"/>
    </source>
</evidence>
<keyword evidence="9 14" id="KW-0819">tRNA processing</keyword>
<evidence type="ECO:0000256" key="6">
    <source>
        <dbReference type="ARBA" id="ARBA00022603"/>
    </source>
</evidence>
<keyword evidence="13 14" id="KW-1015">Disulfide bond</keyword>
<dbReference type="GO" id="GO:0051539">
    <property type="term" value="F:4 iron, 4 sulfur cluster binding"/>
    <property type="evidence" value="ECO:0007669"/>
    <property type="project" value="UniProtKB-UniRule"/>
</dbReference>
<comment type="cofactor">
    <cofactor evidence="14">
        <name>[4Fe-4S] cluster</name>
        <dbReference type="ChEBI" id="CHEBI:49883"/>
    </cofactor>
    <text evidence="14">Binds 1 [4Fe-4S] cluster. The cluster is coordinated with 3 cysteines and an exchangeable S-adenosyl-L-methionine.</text>
</comment>
<dbReference type="GO" id="GO:0070475">
    <property type="term" value="P:rRNA base methylation"/>
    <property type="evidence" value="ECO:0007669"/>
    <property type="project" value="UniProtKB-UniRule"/>
</dbReference>
<dbReference type="Pfam" id="PF21016">
    <property type="entry name" value="RlmN_N"/>
    <property type="match status" value="1"/>
</dbReference>
<dbReference type="SMART" id="SM00729">
    <property type="entry name" value="Elp3"/>
    <property type="match status" value="1"/>
</dbReference>
<dbReference type="Proteomes" id="UP000293296">
    <property type="component" value="Chromosome"/>
</dbReference>
<keyword evidence="5 14" id="KW-0698">rRNA processing</keyword>
<feature type="binding site" evidence="14">
    <location>
        <begin position="216"/>
        <end position="218"/>
    </location>
    <ligand>
        <name>S-adenosyl-L-methionine</name>
        <dbReference type="ChEBI" id="CHEBI:59789"/>
    </ligand>
</feature>
<evidence type="ECO:0000256" key="1">
    <source>
        <dbReference type="ARBA" id="ARBA00004496"/>
    </source>
</evidence>
<comment type="miscellaneous">
    <text evidence="14">Reaction proceeds by a ping-pong mechanism involving intermediate methylation of a conserved cysteine residue.</text>
</comment>
<dbReference type="Gene3D" id="3.20.20.70">
    <property type="entry name" value="Aldolase class I"/>
    <property type="match status" value="1"/>
</dbReference>
<evidence type="ECO:0000259" key="15">
    <source>
        <dbReference type="PROSITE" id="PS51918"/>
    </source>
</evidence>
<keyword evidence="4 14" id="KW-0963">Cytoplasm</keyword>
<comment type="caution">
    <text evidence="14">Lacks conserved residue(s) required for the propagation of feature annotation.</text>
</comment>
<dbReference type="Pfam" id="PF04055">
    <property type="entry name" value="Radical_SAM"/>
    <property type="match status" value="1"/>
</dbReference>
<dbReference type="KEGG" id="dcb:C3Y92_00345"/>
<evidence type="ECO:0000256" key="8">
    <source>
        <dbReference type="ARBA" id="ARBA00022691"/>
    </source>
</evidence>
<accession>A0A4V0YQC0</accession>
<dbReference type="RefSeq" id="WP_129348424.1">
    <property type="nucleotide sequence ID" value="NZ_CP026538.1"/>
</dbReference>
<dbReference type="PIRSF" id="PIRSF006004">
    <property type="entry name" value="CHP00048"/>
    <property type="match status" value="1"/>
</dbReference>
<keyword evidence="12 14" id="KW-0411">Iron-sulfur</keyword>
<evidence type="ECO:0000313" key="16">
    <source>
        <dbReference type="EMBL" id="QAZ65772.1"/>
    </source>
</evidence>
<evidence type="ECO:0000256" key="13">
    <source>
        <dbReference type="ARBA" id="ARBA00023157"/>
    </source>
</evidence>
<dbReference type="InterPro" id="IPR027492">
    <property type="entry name" value="RNA_MTrfase_RlmN"/>
</dbReference>
<feature type="active site" description="Proton acceptor" evidence="14">
    <location>
        <position position="90"/>
    </location>
</feature>
<comment type="catalytic activity">
    <reaction evidence="14">
        <text>adenosine(2503) in 23S rRNA + 2 reduced [2Fe-2S]-[ferredoxin] + 2 S-adenosyl-L-methionine = 2-methyladenosine(2503) in 23S rRNA + 5'-deoxyadenosine + L-methionine + 2 oxidized [2Fe-2S]-[ferredoxin] + S-adenosyl-L-homocysteine</text>
        <dbReference type="Rhea" id="RHEA:42916"/>
        <dbReference type="Rhea" id="RHEA-COMP:10000"/>
        <dbReference type="Rhea" id="RHEA-COMP:10001"/>
        <dbReference type="Rhea" id="RHEA-COMP:10152"/>
        <dbReference type="Rhea" id="RHEA-COMP:10282"/>
        <dbReference type="ChEBI" id="CHEBI:17319"/>
        <dbReference type="ChEBI" id="CHEBI:33737"/>
        <dbReference type="ChEBI" id="CHEBI:33738"/>
        <dbReference type="ChEBI" id="CHEBI:57844"/>
        <dbReference type="ChEBI" id="CHEBI:57856"/>
        <dbReference type="ChEBI" id="CHEBI:59789"/>
        <dbReference type="ChEBI" id="CHEBI:74411"/>
        <dbReference type="ChEBI" id="CHEBI:74497"/>
        <dbReference type="EC" id="2.1.1.192"/>
    </reaction>
</comment>
<dbReference type="GO" id="GO:0030488">
    <property type="term" value="P:tRNA methylation"/>
    <property type="evidence" value="ECO:0007669"/>
    <property type="project" value="UniProtKB-UniRule"/>
</dbReference>
<sequence length="351" mass="38628">MTNLIDLTFHELESLIVSLGEPPYRARQVWQWLWQKRCREIAGMTDVSKALRARLEEVAAIRWPVVEMVRESRDGTVKFLLALGDGERVECVLIPEKDHYTACLSTQVGCAMGCGFCATGMLGFRRNMTPGEMLGQVLVGRQHLADKGVELGLRNLVFMGMGEPLLNYDNLLQTLEALHHPQGLDFSGRRITVSTAGVARHLLDLGRTGLCSLAISLHAPTQAQRERIMPGAARLELDKLMDLLAQYPLKPRERLTFEYLLLAGVNDADADARELVRLLSRVKAKVNLIVFNATPGLPYAPPDEARVLAFQDILKSKGLTATLRKSKGADIAAACGQLRAECDGEGEGKTG</sequence>
<dbReference type="InterPro" id="IPR007197">
    <property type="entry name" value="rSAM"/>
</dbReference>
<evidence type="ECO:0000256" key="14">
    <source>
        <dbReference type="HAMAP-Rule" id="MF_01849"/>
    </source>
</evidence>
<feature type="binding site" evidence="14">
    <location>
        <position position="292"/>
    </location>
    <ligand>
        <name>S-adenosyl-L-methionine</name>
        <dbReference type="ChEBI" id="CHEBI:59789"/>
    </ligand>
</feature>
<dbReference type="GO" id="GO:0002935">
    <property type="term" value="F:tRNA (adenine(37)-C2)-methyltransferase activity"/>
    <property type="evidence" value="ECO:0007669"/>
    <property type="project" value="UniProtKB-UniRule"/>
</dbReference>
<proteinExistence type="inferred from homology"/>